<name>A0ABV0YXE9_9TELE</name>
<dbReference type="EMBL" id="JAHRIP010047302">
    <property type="protein sequence ID" value="MEQ2298510.1"/>
    <property type="molecule type" value="Genomic_DNA"/>
</dbReference>
<keyword evidence="2" id="KW-0732">Signal</keyword>
<accession>A0ABV0YXE9</accession>
<protein>
    <recommendedName>
        <fullName evidence="5">Secreted protein</fullName>
    </recommendedName>
</protein>
<feature type="signal peptide" evidence="2">
    <location>
        <begin position="1"/>
        <end position="20"/>
    </location>
</feature>
<evidence type="ECO:0000256" key="2">
    <source>
        <dbReference type="SAM" id="SignalP"/>
    </source>
</evidence>
<organism evidence="3 4">
    <name type="scientific">Ameca splendens</name>
    <dbReference type="NCBI Taxonomy" id="208324"/>
    <lineage>
        <taxon>Eukaryota</taxon>
        <taxon>Metazoa</taxon>
        <taxon>Chordata</taxon>
        <taxon>Craniata</taxon>
        <taxon>Vertebrata</taxon>
        <taxon>Euteleostomi</taxon>
        <taxon>Actinopterygii</taxon>
        <taxon>Neopterygii</taxon>
        <taxon>Teleostei</taxon>
        <taxon>Neoteleostei</taxon>
        <taxon>Acanthomorphata</taxon>
        <taxon>Ovalentaria</taxon>
        <taxon>Atherinomorphae</taxon>
        <taxon>Cyprinodontiformes</taxon>
        <taxon>Goodeidae</taxon>
        <taxon>Ameca</taxon>
    </lineage>
</organism>
<keyword evidence="4" id="KW-1185">Reference proteome</keyword>
<feature type="region of interest" description="Disordered" evidence="1">
    <location>
        <begin position="79"/>
        <end position="112"/>
    </location>
</feature>
<reference evidence="3 4" key="1">
    <citation type="submission" date="2021-06" db="EMBL/GenBank/DDBJ databases">
        <authorList>
            <person name="Palmer J.M."/>
        </authorList>
    </citation>
    <scope>NUCLEOTIDE SEQUENCE [LARGE SCALE GENOMIC DNA]</scope>
    <source>
        <strain evidence="3 4">AS_MEX2019</strain>
        <tissue evidence="3">Muscle</tissue>
    </source>
</reference>
<evidence type="ECO:0000256" key="1">
    <source>
        <dbReference type="SAM" id="MobiDB-lite"/>
    </source>
</evidence>
<evidence type="ECO:0000313" key="4">
    <source>
        <dbReference type="Proteomes" id="UP001469553"/>
    </source>
</evidence>
<evidence type="ECO:0008006" key="5">
    <source>
        <dbReference type="Google" id="ProtNLM"/>
    </source>
</evidence>
<evidence type="ECO:0000313" key="3">
    <source>
        <dbReference type="EMBL" id="MEQ2298510.1"/>
    </source>
</evidence>
<dbReference type="Proteomes" id="UP001469553">
    <property type="component" value="Unassembled WGS sequence"/>
</dbReference>
<proteinExistence type="predicted"/>
<sequence>MVSCSCLSLLIQLRLTGLLIAPLRIFNQSHHKHTFLLGSQGNDKWRKNNLHIHASVVNVCAGAEREKAAFTLCARREVTERNEGSSGGDGDSDRAGQVPPGCRGHTDGNHKRQNDSVELMWCHQ</sequence>
<feature type="chain" id="PRO_5047339752" description="Secreted protein" evidence="2">
    <location>
        <begin position="21"/>
        <end position="124"/>
    </location>
</feature>
<gene>
    <name evidence="3" type="ORF">AMECASPLE_005912</name>
</gene>
<comment type="caution">
    <text evidence="3">The sequence shown here is derived from an EMBL/GenBank/DDBJ whole genome shotgun (WGS) entry which is preliminary data.</text>
</comment>